<name>E1ZHN1_CHLVA</name>
<protein>
    <recommendedName>
        <fullName evidence="2">Fe2OG dioxygenase domain-containing protein</fullName>
    </recommendedName>
</protein>
<dbReference type="eggNOG" id="ENOG502S2NY">
    <property type="taxonomic scope" value="Eukaryota"/>
</dbReference>
<organism evidence="4">
    <name type="scientific">Chlorella variabilis</name>
    <name type="common">Green alga</name>
    <dbReference type="NCBI Taxonomy" id="554065"/>
    <lineage>
        <taxon>Eukaryota</taxon>
        <taxon>Viridiplantae</taxon>
        <taxon>Chlorophyta</taxon>
        <taxon>core chlorophytes</taxon>
        <taxon>Trebouxiophyceae</taxon>
        <taxon>Chlorellales</taxon>
        <taxon>Chlorellaceae</taxon>
        <taxon>Chlorella clade</taxon>
        <taxon>Chlorella</taxon>
    </lineage>
</organism>
<dbReference type="OMA" id="HRICLAY"/>
<dbReference type="Gene3D" id="2.60.120.620">
    <property type="entry name" value="q2cbj1_9rhob like domain"/>
    <property type="match status" value="1"/>
</dbReference>
<feature type="domain" description="Fe2OG dioxygenase" evidence="2">
    <location>
        <begin position="128"/>
        <end position="227"/>
    </location>
</feature>
<dbReference type="EMBL" id="GL433847">
    <property type="protein sequence ID" value="EFN54632.1"/>
    <property type="molecule type" value="Genomic_DNA"/>
</dbReference>
<evidence type="ECO:0000313" key="4">
    <source>
        <dbReference type="Proteomes" id="UP000008141"/>
    </source>
</evidence>
<dbReference type="PANTHER" id="PTHR33099">
    <property type="entry name" value="FE2OG DIOXYGENASE DOMAIN-CONTAINING PROTEIN"/>
    <property type="match status" value="1"/>
</dbReference>
<keyword evidence="4" id="KW-1185">Reference proteome</keyword>
<accession>E1ZHN1</accession>
<reference evidence="3 4" key="1">
    <citation type="journal article" date="2010" name="Plant Cell">
        <title>The Chlorella variabilis NC64A genome reveals adaptation to photosymbiosis, coevolution with viruses, and cryptic sex.</title>
        <authorList>
            <person name="Blanc G."/>
            <person name="Duncan G."/>
            <person name="Agarkova I."/>
            <person name="Borodovsky M."/>
            <person name="Gurnon J."/>
            <person name="Kuo A."/>
            <person name="Lindquist E."/>
            <person name="Lucas S."/>
            <person name="Pangilinan J."/>
            <person name="Polle J."/>
            <person name="Salamov A."/>
            <person name="Terry A."/>
            <person name="Yamada T."/>
            <person name="Dunigan D.D."/>
            <person name="Grigoriev I.V."/>
            <person name="Claverie J.M."/>
            <person name="Van Etten J.L."/>
        </authorList>
    </citation>
    <scope>NUCLEOTIDE SEQUENCE [LARGE SCALE GENOMIC DNA]</scope>
    <source>
        <strain evidence="3 4">NC64A</strain>
    </source>
</reference>
<dbReference type="Proteomes" id="UP000008141">
    <property type="component" value="Unassembled WGS sequence"/>
</dbReference>
<dbReference type="GeneID" id="17354105"/>
<dbReference type="InParanoid" id="E1ZHN1"/>
<dbReference type="AlphaFoldDB" id="E1ZHN1"/>
<dbReference type="OrthoDB" id="542426at2759"/>
<dbReference type="RefSeq" id="XP_005846734.1">
    <property type="nucleotide sequence ID" value="XM_005846672.1"/>
</dbReference>
<sequence>MAASGAPTLQKQLYELLSKAEAEASGSAGRPVADFCCSGQLGRLSAGLTVAGLGALRLPLGDQQAEQLKQLCTMAPYGKGEHTVVDPAVRHTWQCEPAQFTVSERWQEEVVAEAVRHTKATLGISTDTEVEAQLYKLLLYEAGSKFLPHRDTEKAEGMFGTLTLMLPSRYQGGELVVRHAGKEVCLDLAARNAASSCFAAFYADCEHEILPVTEGHRLALVCNLVYSGQGPPPPQLPPGDPSVARVAELVRHWGANAKGPAKLCFMLEHRYSQESLEKRGVDALKGADRAVAHLLLAAGRAGGGAELDASLALVTRVTTQGAMDEDDAMEAEEEEVEFVEQVQDVRASQWAVLAGPAPAFSSLSLSPGTELVHGGSYWAMAPDEARGQFAGNEGSYMKRWYRRVGIVFWPRSKRLLNTVAADCSCQVLRLLAMLNPEEGQGGGEVTQDQPAHQALDHLLKLARQEEAEPGEAEEYEGYSSGDYEMGMLVESAHRRQEDREGRRHWGPEPEATPAELAAAIVHYLSGAGGGAADAR</sequence>
<dbReference type="PANTHER" id="PTHR33099:SF7">
    <property type="entry name" value="MYND-TYPE DOMAIN-CONTAINING PROTEIN"/>
    <property type="match status" value="1"/>
</dbReference>
<evidence type="ECO:0000313" key="3">
    <source>
        <dbReference type="EMBL" id="EFN54632.1"/>
    </source>
</evidence>
<evidence type="ECO:0000259" key="2">
    <source>
        <dbReference type="PROSITE" id="PS51471"/>
    </source>
</evidence>
<dbReference type="InterPro" id="IPR005123">
    <property type="entry name" value="Oxoglu/Fe-dep_dioxygenase_dom"/>
</dbReference>
<feature type="compositionally biased region" description="Basic and acidic residues" evidence="1">
    <location>
        <begin position="492"/>
        <end position="507"/>
    </location>
</feature>
<evidence type="ECO:0000256" key="1">
    <source>
        <dbReference type="SAM" id="MobiDB-lite"/>
    </source>
</evidence>
<gene>
    <name evidence="3" type="ORF">CHLNCDRAFT_52940</name>
</gene>
<dbReference type="Pfam" id="PF13640">
    <property type="entry name" value="2OG-FeII_Oxy_3"/>
    <property type="match status" value="1"/>
</dbReference>
<proteinExistence type="predicted"/>
<dbReference type="PROSITE" id="PS51471">
    <property type="entry name" value="FE2OG_OXY"/>
    <property type="match status" value="1"/>
</dbReference>
<dbReference type="InterPro" id="IPR044862">
    <property type="entry name" value="Pro_4_hyd_alph_FE2OG_OXY"/>
</dbReference>
<dbReference type="KEGG" id="cvr:CHLNCDRAFT_52940"/>
<feature type="region of interest" description="Disordered" evidence="1">
    <location>
        <begin position="492"/>
        <end position="513"/>
    </location>
</feature>